<dbReference type="Gene3D" id="3.30.450.20">
    <property type="entry name" value="PAS domain"/>
    <property type="match status" value="1"/>
</dbReference>
<feature type="signal peptide" evidence="6">
    <location>
        <begin position="1"/>
        <end position="23"/>
    </location>
</feature>
<dbReference type="SMART" id="SM01049">
    <property type="entry name" value="Cache_2"/>
    <property type="match status" value="1"/>
</dbReference>
<evidence type="ECO:0000313" key="8">
    <source>
        <dbReference type="EMBL" id="MEN2988731.1"/>
    </source>
</evidence>
<accession>A0ABU9YJ56</accession>
<reference evidence="8 9" key="1">
    <citation type="submission" date="2024-03" db="EMBL/GenBank/DDBJ databases">
        <title>High-quality draft genome sequencing of Tistrella sp. BH-R2-4.</title>
        <authorList>
            <person name="Dong C."/>
        </authorList>
    </citation>
    <scope>NUCLEOTIDE SEQUENCE [LARGE SCALE GENOMIC DNA]</scope>
    <source>
        <strain evidence="8 9">BH-R2-4</strain>
    </source>
</reference>
<feature type="domain" description="Single Cache" evidence="7">
    <location>
        <begin position="38"/>
        <end position="112"/>
    </location>
</feature>
<keyword evidence="2" id="KW-1003">Cell membrane</keyword>
<keyword evidence="5" id="KW-0472">Membrane</keyword>
<evidence type="ECO:0000313" key="9">
    <source>
        <dbReference type="Proteomes" id="UP001413721"/>
    </source>
</evidence>
<comment type="caution">
    <text evidence="8">The sequence shown here is derived from an EMBL/GenBank/DDBJ whole genome shotgun (WGS) entry which is preliminary data.</text>
</comment>
<keyword evidence="4" id="KW-1133">Transmembrane helix</keyword>
<keyword evidence="9" id="KW-1185">Reference proteome</keyword>
<protein>
    <submittedName>
        <fullName evidence="8">Cache domain-containing protein</fullName>
    </submittedName>
</protein>
<sequence>MRRHLPTLLAALALPLMAMTAAAAPRLDPGETGHGPADAQAMVARAVAYFDAHGEAAGLAEVTRGPRAFNDGDLYVFVYDLDGTCRAHARRPGQAGSNLRGIRDRNGVAFIQDWIRIARSPAGAGWSRYDYAHEASGRVLEKQAYIQRSGDLLIGVSAFLYPDA</sequence>
<dbReference type="EMBL" id="JBBKTW010000003">
    <property type="protein sequence ID" value="MEN2988731.1"/>
    <property type="molecule type" value="Genomic_DNA"/>
</dbReference>
<dbReference type="RefSeq" id="WP_345934395.1">
    <property type="nucleotide sequence ID" value="NZ_JBBKTV010000007.1"/>
</dbReference>
<evidence type="ECO:0000259" key="7">
    <source>
        <dbReference type="SMART" id="SM01049"/>
    </source>
</evidence>
<proteinExistence type="predicted"/>
<comment type="subcellular location">
    <subcellularLocation>
        <location evidence="1">Cell membrane</location>
        <topology evidence="1">Multi-pass membrane protein</topology>
    </subcellularLocation>
</comment>
<gene>
    <name evidence="8" type="ORF">WG926_10495</name>
</gene>
<evidence type="ECO:0000256" key="1">
    <source>
        <dbReference type="ARBA" id="ARBA00004651"/>
    </source>
</evidence>
<dbReference type="InterPro" id="IPR033480">
    <property type="entry name" value="sCache_2"/>
</dbReference>
<dbReference type="Proteomes" id="UP001413721">
    <property type="component" value="Unassembled WGS sequence"/>
</dbReference>
<name>A0ABU9YJ56_9PROT</name>
<evidence type="ECO:0000256" key="5">
    <source>
        <dbReference type="ARBA" id="ARBA00023136"/>
    </source>
</evidence>
<evidence type="ECO:0000256" key="4">
    <source>
        <dbReference type="ARBA" id="ARBA00022989"/>
    </source>
</evidence>
<dbReference type="InterPro" id="IPR004010">
    <property type="entry name" value="Double_Cache_2"/>
</dbReference>
<keyword evidence="3" id="KW-0812">Transmembrane</keyword>
<evidence type="ECO:0000256" key="3">
    <source>
        <dbReference type="ARBA" id="ARBA00022692"/>
    </source>
</evidence>
<evidence type="ECO:0000256" key="2">
    <source>
        <dbReference type="ARBA" id="ARBA00022475"/>
    </source>
</evidence>
<keyword evidence="6" id="KW-0732">Signal</keyword>
<dbReference type="Pfam" id="PF08269">
    <property type="entry name" value="dCache_2"/>
    <property type="match status" value="1"/>
</dbReference>
<evidence type="ECO:0000256" key="6">
    <source>
        <dbReference type="SAM" id="SignalP"/>
    </source>
</evidence>
<feature type="chain" id="PRO_5047300244" evidence="6">
    <location>
        <begin position="24"/>
        <end position="164"/>
    </location>
</feature>
<organism evidence="8 9">
    <name type="scientific">Tistrella arctica</name>
    <dbReference type="NCBI Taxonomy" id="3133430"/>
    <lineage>
        <taxon>Bacteria</taxon>
        <taxon>Pseudomonadati</taxon>
        <taxon>Pseudomonadota</taxon>
        <taxon>Alphaproteobacteria</taxon>
        <taxon>Geminicoccales</taxon>
        <taxon>Geminicoccaceae</taxon>
        <taxon>Tistrella</taxon>
    </lineage>
</organism>